<organism evidence="10 11">
    <name type="scientific">Acetatifactor muris</name>
    <dbReference type="NCBI Taxonomy" id="879566"/>
    <lineage>
        <taxon>Bacteria</taxon>
        <taxon>Bacillati</taxon>
        <taxon>Bacillota</taxon>
        <taxon>Clostridia</taxon>
        <taxon>Lachnospirales</taxon>
        <taxon>Lachnospiraceae</taxon>
        <taxon>Acetatifactor</taxon>
    </lineage>
</organism>
<dbReference type="InterPro" id="IPR001789">
    <property type="entry name" value="Sig_transdc_resp-reg_receiver"/>
</dbReference>
<sequence>MENGEGTPGAEIQGNYRLLVVEDDAVIAEEVKKNLEKWGYEVHCVEDFRNVLGAFAACAPQLVLMDIGLPFFNGYYWCAQIRQISQVPIIFVSSAGDNMNIVMAVNMGGDDFVVKPFEAEVLAAKVQAMLRRTYTFREQTSVMEYQGLILDLADASVLVQGQKVELTKNEFRILQILFENIQKTVSREAIMKRLWDNDCFVDDNTLTVNMTRLRKKLEGAGAGALIQTKKGLGYRIGET</sequence>
<dbReference type="InterPro" id="IPR001867">
    <property type="entry name" value="OmpR/PhoB-type_DNA-bd"/>
</dbReference>
<feature type="DNA-binding region" description="OmpR/PhoB-type" evidence="7">
    <location>
        <begin position="140"/>
        <end position="238"/>
    </location>
</feature>
<feature type="domain" description="Response regulatory" evidence="8">
    <location>
        <begin position="17"/>
        <end position="130"/>
    </location>
</feature>
<dbReference type="AlphaFoldDB" id="A0A2K4ZN77"/>
<dbReference type="EMBL" id="OFSM01000034">
    <property type="protein sequence ID" value="SOY31927.1"/>
    <property type="molecule type" value="Genomic_DNA"/>
</dbReference>
<evidence type="ECO:0000256" key="7">
    <source>
        <dbReference type="PROSITE-ProRule" id="PRU01091"/>
    </source>
</evidence>
<dbReference type="RefSeq" id="WP_103241901.1">
    <property type="nucleotide sequence ID" value="NZ_JANJZD010000036.1"/>
</dbReference>
<reference evidence="10 11" key="1">
    <citation type="submission" date="2018-01" db="EMBL/GenBank/DDBJ databases">
        <authorList>
            <person name="Gaut B.S."/>
            <person name="Morton B.R."/>
            <person name="Clegg M.T."/>
            <person name="Duvall M.R."/>
        </authorList>
    </citation>
    <scope>NUCLEOTIDE SEQUENCE [LARGE SCALE GENOMIC DNA]</scope>
    <source>
        <strain evidence="10">GP69</strain>
    </source>
</reference>
<dbReference type="PROSITE" id="PS51755">
    <property type="entry name" value="OMPR_PHOB"/>
    <property type="match status" value="1"/>
</dbReference>
<dbReference type="Pfam" id="PF00072">
    <property type="entry name" value="Response_reg"/>
    <property type="match status" value="1"/>
</dbReference>
<keyword evidence="3 7" id="KW-0238">DNA-binding</keyword>
<proteinExistence type="predicted"/>
<dbReference type="PROSITE" id="PS50110">
    <property type="entry name" value="RESPONSE_REGULATORY"/>
    <property type="match status" value="1"/>
</dbReference>
<dbReference type="GO" id="GO:0032993">
    <property type="term" value="C:protein-DNA complex"/>
    <property type="evidence" value="ECO:0007669"/>
    <property type="project" value="TreeGrafter"/>
</dbReference>
<dbReference type="Proteomes" id="UP000236311">
    <property type="component" value="Unassembled WGS sequence"/>
</dbReference>
<evidence type="ECO:0000256" key="5">
    <source>
        <dbReference type="ARBA" id="ARBA00024867"/>
    </source>
</evidence>
<dbReference type="GO" id="GO:0000976">
    <property type="term" value="F:transcription cis-regulatory region binding"/>
    <property type="evidence" value="ECO:0007669"/>
    <property type="project" value="TreeGrafter"/>
</dbReference>
<keyword evidence="2" id="KW-0805">Transcription regulation</keyword>
<dbReference type="InterPro" id="IPR039420">
    <property type="entry name" value="WalR-like"/>
</dbReference>
<evidence type="ECO:0000256" key="4">
    <source>
        <dbReference type="ARBA" id="ARBA00023163"/>
    </source>
</evidence>
<dbReference type="Pfam" id="PF00486">
    <property type="entry name" value="Trans_reg_C"/>
    <property type="match status" value="1"/>
</dbReference>
<evidence type="ECO:0000256" key="3">
    <source>
        <dbReference type="ARBA" id="ARBA00023125"/>
    </source>
</evidence>
<dbReference type="GO" id="GO:0005829">
    <property type="term" value="C:cytosol"/>
    <property type="evidence" value="ECO:0007669"/>
    <property type="project" value="TreeGrafter"/>
</dbReference>
<dbReference type="OrthoDB" id="9790442at2"/>
<dbReference type="InterPro" id="IPR036388">
    <property type="entry name" value="WH-like_DNA-bd_sf"/>
</dbReference>
<evidence type="ECO:0000256" key="6">
    <source>
        <dbReference type="PROSITE-ProRule" id="PRU00169"/>
    </source>
</evidence>
<dbReference type="GO" id="GO:0000156">
    <property type="term" value="F:phosphorelay response regulator activity"/>
    <property type="evidence" value="ECO:0007669"/>
    <property type="project" value="TreeGrafter"/>
</dbReference>
<accession>A0A2K4ZN77</accession>
<evidence type="ECO:0000256" key="2">
    <source>
        <dbReference type="ARBA" id="ARBA00023015"/>
    </source>
</evidence>
<dbReference type="CDD" id="cd00383">
    <property type="entry name" value="trans_reg_C"/>
    <property type="match status" value="1"/>
</dbReference>
<protein>
    <recommendedName>
        <fullName evidence="1">Stage 0 sporulation protein A homolog</fullName>
    </recommendedName>
</protein>
<feature type="domain" description="OmpR/PhoB-type" evidence="9">
    <location>
        <begin position="140"/>
        <end position="238"/>
    </location>
</feature>
<dbReference type="PANTHER" id="PTHR48111">
    <property type="entry name" value="REGULATOR OF RPOS"/>
    <property type="match status" value="1"/>
</dbReference>
<keyword evidence="4" id="KW-0804">Transcription</keyword>
<dbReference type="SUPFAM" id="SSF52172">
    <property type="entry name" value="CheY-like"/>
    <property type="match status" value="1"/>
</dbReference>
<evidence type="ECO:0000259" key="8">
    <source>
        <dbReference type="PROSITE" id="PS50110"/>
    </source>
</evidence>
<evidence type="ECO:0000313" key="10">
    <source>
        <dbReference type="EMBL" id="SOY31927.1"/>
    </source>
</evidence>
<name>A0A2K4ZN77_9FIRM</name>
<evidence type="ECO:0000256" key="1">
    <source>
        <dbReference type="ARBA" id="ARBA00018672"/>
    </source>
</evidence>
<dbReference type="SMART" id="SM00448">
    <property type="entry name" value="REC"/>
    <property type="match status" value="1"/>
</dbReference>
<dbReference type="SMART" id="SM00862">
    <property type="entry name" value="Trans_reg_C"/>
    <property type="match status" value="1"/>
</dbReference>
<dbReference type="GO" id="GO:0006355">
    <property type="term" value="P:regulation of DNA-templated transcription"/>
    <property type="evidence" value="ECO:0007669"/>
    <property type="project" value="InterPro"/>
</dbReference>
<feature type="modified residue" description="4-aspartylphosphate" evidence="6">
    <location>
        <position position="66"/>
    </location>
</feature>
<dbReference type="Gene3D" id="3.40.50.2300">
    <property type="match status" value="1"/>
</dbReference>
<dbReference type="Gene3D" id="1.10.10.10">
    <property type="entry name" value="Winged helix-like DNA-binding domain superfamily/Winged helix DNA-binding domain"/>
    <property type="match status" value="1"/>
</dbReference>
<comment type="function">
    <text evidence="5">May play the central regulatory role in sporulation. It may be an element of the effector pathway responsible for the activation of sporulation genes in response to nutritional stress. Spo0A may act in concert with spo0H (a sigma factor) to control the expression of some genes that are critical to the sporulation process.</text>
</comment>
<keyword evidence="11" id="KW-1185">Reference proteome</keyword>
<dbReference type="CDD" id="cd18159">
    <property type="entry name" value="REC_OmpR_NsrR-like"/>
    <property type="match status" value="1"/>
</dbReference>
<evidence type="ECO:0000313" key="11">
    <source>
        <dbReference type="Proteomes" id="UP000236311"/>
    </source>
</evidence>
<gene>
    <name evidence="10" type="primary">graR_5</name>
    <name evidence="10" type="ORF">AMURIS_04676</name>
</gene>
<dbReference type="PANTHER" id="PTHR48111:SF43">
    <property type="entry name" value="STAGE 0 SPORULATION PROTEIN A HOMOLOG"/>
    <property type="match status" value="1"/>
</dbReference>
<evidence type="ECO:0000259" key="9">
    <source>
        <dbReference type="PROSITE" id="PS51755"/>
    </source>
</evidence>
<dbReference type="InterPro" id="IPR011006">
    <property type="entry name" value="CheY-like_superfamily"/>
</dbReference>
<keyword evidence="6" id="KW-0597">Phosphoprotein</keyword>